<evidence type="ECO:0000256" key="1">
    <source>
        <dbReference type="ARBA" id="ARBA00004123"/>
    </source>
</evidence>
<dbReference type="InterPro" id="IPR044210">
    <property type="entry name" value="Tfc3-like"/>
</dbReference>
<keyword evidence="4" id="KW-0804">Transcription</keyword>
<sequence>MLASLVKLSVEEISWDGPPGISWAKLLYRLRATGHQMDKYMQESLWKEISSKRTPILIQEDRHHELPAEAETEDSDDRDCSHPRSSRNRGKLVLHVSDAVRWHCLRLDAHPDIAENELSIRSLQLVAQRRWKGCSASLLSSELNVTSCNLFYLLEGLRLAGLLVGVLTLPSKATAADAHGNLFYFSRFFDPESVEQREVQVLLKTSASALKNKILATLNATDSKVAFEGGLRSVLAQVLDESALKPDISRRAAGRIYQRLRSELMASGKVECVRAWDAGSKTYRDALCIPGHVPKQPVLAIEDIQSDKRPGTRDVVQPSEEQVRRVADPLPESFVHAQVSTACVRSAERSTSQQAEDLIRCCSRFGRGITSPDISSLLGIRRKQTERILNTLVKKKRATRVFESDGKAHFNRYFDSPATCMGAYSVPQSSGKHGLKLQDGRASKALKIVSAGRVDATFVRRIQRTSELLEETGMLTTTDLKKAGLQDEVLGSMDTKTPTKIFKALASTEERVGLVMNAADQVEFAFWKPSHTESSARQVAADNAEIRRENRFQKIRRPENEKEEGMKLPKKSVPLALLDRPWSAPSSMMQLMTRRVLPEDIVAERVSQLGKTGTVASVPRTLDQKVLQHYGFNSSLVSRIHLLHGMLLRRQGFDKSARWTPTRIVDEMDLHIFLQVIGCGLYDPDLDKLLATGSNPLVCQALLRDTPTRLQHELLGVFAFFLARVRRGDIVTYGPLGDRLLRRAGDTDSCYHIAFGEPTR</sequence>
<dbReference type="InterPro" id="IPR007309">
    <property type="entry name" value="TFIIIC_Bblock-bd"/>
</dbReference>
<dbReference type="OrthoDB" id="431852at2759"/>
<dbReference type="GO" id="GO:0042791">
    <property type="term" value="P:5S class rRNA transcription by RNA polymerase III"/>
    <property type="evidence" value="ECO:0007669"/>
    <property type="project" value="TreeGrafter"/>
</dbReference>
<reference evidence="8 9" key="1">
    <citation type="submission" date="2016-02" db="EMBL/GenBank/DDBJ databases">
        <title>Genome analysis of coral dinoflagellate symbionts highlights evolutionary adaptations to a symbiotic lifestyle.</title>
        <authorList>
            <person name="Aranda M."/>
            <person name="Li Y."/>
            <person name="Liew Y.J."/>
            <person name="Baumgarten S."/>
            <person name="Simakov O."/>
            <person name="Wilson M."/>
            <person name="Piel J."/>
            <person name="Ashoor H."/>
            <person name="Bougouffa S."/>
            <person name="Bajic V.B."/>
            <person name="Ryu T."/>
            <person name="Ravasi T."/>
            <person name="Bayer T."/>
            <person name="Micklem G."/>
            <person name="Kim H."/>
            <person name="Bhak J."/>
            <person name="Lajeunesse T.C."/>
            <person name="Voolstra C.R."/>
        </authorList>
    </citation>
    <scope>NUCLEOTIDE SEQUENCE [LARGE SCALE GENOMIC DNA]</scope>
    <source>
        <strain evidence="8 9">CCMP2467</strain>
    </source>
</reference>
<dbReference type="Pfam" id="PF04182">
    <property type="entry name" value="B-block_TFIIIC"/>
    <property type="match status" value="1"/>
</dbReference>
<comment type="subcellular location">
    <subcellularLocation>
        <location evidence="1">Nucleus</location>
    </subcellularLocation>
</comment>
<evidence type="ECO:0000259" key="7">
    <source>
        <dbReference type="Pfam" id="PF04182"/>
    </source>
</evidence>
<dbReference type="GO" id="GO:0006384">
    <property type="term" value="P:transcription initiation at RNA polymerase III promoter"/>
    <property type="evidence" value="ECO:0007669"/>
    <property type="project" value="InterPro"/>
</dbReference>
<feature type="region of interest" description="Disordered" evidence="6">
    <location>
        <begin position="65"/>
        <end position="87"/>
    </location>
</feature>
<dbReference type="OMA" id="DICEHVV"/>
<evidence type="ECO:0000256" key="5">
    <source>
        <dbReference type="ARBA" id="ARBA00023242"/>
    </source>
</evidence>
<protein>
    <recommendedName>
        <fullName evidence="7">B-block binding subunit of TFIIIC domain-containing protein</fullName>
    </recommendedName>
</protein>
<dbReference type="Proteomes" id="UP000186817">
    <property type="component" value="Unassembled WGS sequence"/>
</dbReference>
<keyword evidence="9" id="KW-1185">Reference proteome</keyword>
<keyword evidence="2" id="KW-0597">Phosphoprotein</keyword>
<evidence type="ECO:0000313" key="9">
    <source>
        <dbReference type="Proteomes" id="UP000186817"/>
    </source>
</evidence>
<organism evidence="8 9">
    <name type="scientific">Symbiodinium microadriaticum</name>
    <name type="common">Dinoflagellate</name>
    <name type="synonym">Zooxanthella microadriatica</name>
    <dbReference type="NCBI Taxonomy" id="2951"/>
    <lineage>
        <taxon>Eukaryota</taxon>
        <taxon>Sar</taxon>
        <taxon>Alveolata</taxon>
        <taxon>Dinophyceae</taxon>
        <taxon>Suessiales</taxon>
        <taxon>Symbiodiniaceae</taxon>
        <taxon>Symbiodinium</taxon>
    </lineage>
</organism>
<dbReference type="GO" id="GO:0005634">
    <property type="term" value="C:nucleus"/>
    <property type="evidence" value="ECO:0007669"/>
    <property type="project" value="UniProtKB-SubCell"/>
</dbReference>
<feature type="domain" description="B-block binding subunit of TFIIIC" evidence="7">
    <location>
        <begin position="118"/>
        <end position="190"/>
    </location>
</feature>
<keyword evidence="3" id="KW-0238">DNA-binding</keyword>
<dbReference type="PANTHER" id="PTHR15180:SF1">
    <property type="entry name" value="GENERAL TRANSCRIPTION FACTOR 3C POLYPEPTIDE 1"/>
    <property type="match status" value="1"/>
</dbReference>
<gene>
    <name evidence="8" type="ORF">AK812_SmicGene35314</name>
</gene>
<proteinExistence type="predicted"/>
<evidence type="ECO:0000313" key="8">
    <source>
        <dbReference type="EMBL" id="OLP83874.1"/>
    </source>
</evidence>
<evidence type="ECO:0000256" key="2">
    <source>
        <dbReference type="ARBA" id="ARBA00022553"/>
    </source>
</evidence>
<dbReference type="EMBL" id="LSRX01001085">
    <property type="protein sequence ID" value="OLP83874.1"/>
    <property type="molecule type" value="Genomic_DNA"/>
</dbReference>
<comment type="caution">
    <text evidence="8">The sequence shown here is derived from an EMBL/GenBank/DDBJ whole genome shotgun (WGS) entry which is preliminary data.</text>
</comment>
<dbReference type="PANTHER" id="PTHR15180">
    <property type="entry name" value="GENERAL TRANSCRIPTION FACTOR 3C POLYPEPTIDE 1"/>
    <property type="match status" value="1"/>
</dbReference>
<feature type="compositionally biased region" description="Acidic residues" evidence="6">
    <location>
        <begin position="68"/>
        <end position="77"/>
    </location>
</feature>
<accession>A0A1Q9CLR9</accession>
<evidence type="ECO:0000256" key="3">
    <source>
        <dbReference type="ARBA" id="ARBA00023125"/>
    </source>
</evidence>
<evidence type="ECO:0000256" key="4">
    <source>
        <dbReference type="ARBA" id="ARBA00023163"/>
    </source>
</evidence>
<dbReference type="AlphaFoldDB" id="A0A1Q9CLR9"/>
<dbReference type="GO" id="GO:0003677">
    <property type="term" value="F:DNA binding"/>
    <property type="evidence" value="ECO:0007669"/>
    <property type="project" value="UniProtKB-KW"/>
</dbReference>
<name>A0A1Q9CLR9_SYMMI</name>
<evidence type="ECO:0000256" key="6">
    <source>
        <dbReference type="SAM" id="MobiDB-lite"/>
    </source>
</evidence>
<keyword evidence="5" id="KW-0539">Nucleus</keyword>
<dbReference type="GO" id="GO:0000127">
    <property type="term" value="C:transcription factor TFIIIC complex"/>
    <property type="evidence" value="ECO:0007669"/>
    <property type="project" value="InterPro"/>
</dbReference>